<keyword evidence="1" id="KW-0732">Signal</keyword>
<dbReference type="Proteomes" id="UP000186026">
    <property type="component" value="Unassembled WGS sequence"/>
</dbReference>
<protein>
    <recommendedName>
        <fullName evidence="4">EF-hand domain-containing protein</fullName>
    </recommendedName>
</protein>
<dbReference type="STRING" id="529505.SAMN05421761_104207"/>
<dbReference type="RefSeq" id="WP_076499901.1">
    <property type="nucleotide sequence ID" value="NZ_FTOP01000004.1"/>
</dbReference>
<keyword evidence="3" id="KW-1185">Reference proteome</keyword>
<evidence type="ECO:0000313" key="2">
    <source>
        <dbReference type="EMBL" id="SIS78661.1"/>
    </source>
</evidence>
<accession>A0A1N7LY77</accession>
<evidence type="ECO:0008006" key="4">
    <source>
        <dbReference type="Google" id="ProtNLM"/>
    </source>
</evidence>
<organism evidence="2 3">
    <name type="scientific">Belliella pelovolcani</name>
    <dbReference type="NCBI Taxonomy" id="529505"/>
    <lineage>
        <taxon>Bacteria</taxon>
        <taxon>Pseudomonadati</taxon>
        <taxon>Bacteroidota</taxon>
        <taxon>Cytophagia</taxon>
        <taxon>Cytophagales</taxon>
        <taxon>Cyclobacteriaceae</taxon>
        <taxon>Belliella</taxon>
    </lineage>
</organism>
<proteinExistence type="predicted"/>
<dbReference type="AlphaFoldDB" id="A0A1N7LY77"/>
<name>A0A1N7LY77_9BACT</name>
<dbReference type="OrthoDB" id="9832634at2"/>
<evidence type="ECO:0000256" key="1">
    <source>
        <dbReference type="SAM" id="SignalP"/>
    </source>
</evidence>
<feature type="chain" id="PRO_5012726847" description="EF-hand domain-containing protein" evidence="1">
    <location>
        <begin position="19"/>
        <end position="121"/>
    </location>
</feature>
<dbReference type="EMBL" id="FTOP01000004">
    <property type="protein sequence ID" value="SIS78661.1"/>
    <property type="molecule type" value="Genomic_DNA"/>
</dbReference>
<reference evidence="3" key="1">
    <citation type="submission" date="2017-01" db="EMBL/GenBank/DDBJ databases">
        <authorList>
            <person name="Varghese N."/>
            <person name="Submissions S."/>
        </authorList>
    </citation>
    <scope>NUCLEOTIDE SEQUENCE [LARGE SCALE GENOMIC DNA]</scope>
    <source>
        <strain evidence="3">DSM 46698</strain>
    </source>
</reference>
<feature type="signal peptide" evidence="1">
    <location>
        <begin position="1"/>
        <end position="18"/>
    </location>
</feature>
<evidence type="ECO:0000313" key="3">
    <source>
        <dbReference type="Proteomes" id="UP000186026"/>
    </source>
</evidence>
<sequence length="121" mass="14013">MKNVLLILAMILSNVLWASDIQTSLQEKKAEYYAAEAVKHFKLKDSKKQAIYEAKLALIQAQKEMADKNKSGEIKKSEMEQFRKKNVYPHTKAVMDAIGVQWDKLEPFNDRVHPIMNKMTM</sequence>
<gene>
    <name evidence="2" type="ORF">SAMN05421761_104207</name>
</gene>